<sequence length="201" mass="22883">MDSSIQTKSIPHKTFRNLTNEERQTIYEALLRESKDGLLPKGILISLASRIEISPDSITNVPLRRRTNIRSLAKALQEPARRSSKNRAAGTLETKPILSMTKDVIRACLIERVLPAIQSKWPQCDAMKSIYIQQDNVRPHIDPNDVEFLEAVGQTSLDIRWGNNYKLPHMGKDRLQKEGNLTSTLQCDFELVTEVLNHLQQ</sequence>
<dbReference type="Pfam" id="PF24964">
    <property type="entry name" value="DUF7769"/>
    <property type="match status" value="1"/>
</dbReference>
<dbReference type="AlphaFoldDB" id="A0A1R3GHT9"/>
<dbReference type="PANTHER" id="PTHR47169">
    <property type="entry name" value="OS01G0541250 PROTEIN"/>
    <property type="match status" value="1"/>
</dbReference>
<feature type="domain" description="DUF7769" evidence="1">
    <location>
        <begin position="18"/>
        <end position="54"/>
    </location>
</feature>
<dbReference type="PANTHER" id="PTHR47169:SF2">
    <property type="entry name" value="OS01G0541250 PROTEIN"/>
    <property type="match status" value="1"/>
</dbReference>
<dbReference type="OrthoDB" id="10528265at2759"/>
<keyword evidence="3" id="KW-1185">Reference proteome</keyword>
<evidence type="ECO:0000313" key="3">
    <source>
        <dbReference type="Proteomes" id="UP000187203"/>
    </source>
</evidence>
<dbReference type="GO" id="GO:0003676">
    <property type="term" value="F:nucleic acid binding"/>
    <property type="evidence" value="ECO:0007669"/>
    <property type="project" value="InterPro"/>
</dbReference>
<dbReference type="EMBL" id="AWUE01022512">
    <property type="protein sequence ID" value="OMO57627.1"/>
    <property type="molecule type" value="Genomic_DNA"/>
</dbReference>
<dbReference type="InterPro" id="IPR036397">
    <property type="entry name" value="RNaseH_sf"/>
</dbReference>
<proteinExistence type="predicted"/>
<gene>
    <name evidence="2" type="ORF">COLO4_35222</name>
</gene>
<evidence type="ECO:0000313" key="2">
    <source>
        <dbReference type="EMBL" id="OMO57627.1"/>
    </source>
</evidence>
<reference evidence="3" key="1">
    <citation type="submission" date="2013-09" db="EMBL/GenBank/DDBJ databases">
        <title>Corchorus olitorius genome sequencing.</title>
        <authorList>
            <person name="Alam M."/>
            <person name="Haque M.S."/>
            <person name="Islam M.S."/>
            <person name="Emdad E.M."/>
            <person name="Islam M.M."/>
            <person name="Ahmed B."/>
            <person name="Halim A."/>
            <person name="Hossen Q.M.M."/>
            <person name="Hossain M.Z."/>
            <person name="Ahmed R."/>
            <person name="Khan M.M."/>
            <person name="Islam R."/>
            <person name="Rashid M.M."/>
            <person name="Khan S.A."/>
            <person name="Rahman M.S."/>
            <person name="Alam M."/>
            <person name="Yahiya A.S."/>
            <person name="Khan M.S."/>
            <person name="Azam M.S."/>
            <person name="Haque T."/>
            <person name="Lashkar M.Z.H."/>
            <person name="Akhand A.I."/>
            <person name="Morshed G."/>
            <person name="Roy S."/>
            <person name="Uddin K.S."/>
            <person name="Rabeya T."/>
            <person name="Hossain A.S."/>
            <person name="Chowdhury A."/>
            <person name="Snigdha A.R."/>
            <person name="Mortoza M.S."/>
            <person name="Matin S.A."/>
            <person name="Hoque S.M.E."/>
            <person name="Islam M.K."/>
            <person name="Roy D.K."/>
            <person name="Haider R."/>
            <person name="Moosa M.M."/>
            <person name="Elias S.M."/>
            <person name="Hasan A.M."/>
            <person name="Jahan S."/>
            <person name="Shafiuddin M."/>
            <person name="Mahmood N."/>
            <person name="Shommy N.S."/>
        </authorList>
    </citation>
    <scope>NUCLEOTIDE SEQUENCE [LARGE SCALE GENOMIC DNA]</scope>
    <source>
        <strain evidence="3">cv. O-4</strain>
    </source>
</reference>
<comment type="caution">
    <text evidence="2">The sequence shown here is derived from an EMBL/GenBank/DDBJ whole genome shotgun (WGS) entry which is preliminary data.</text>
</comment>
<name>A0A1R3GHT9_9ROSI</name>
<evidence type="ECO:0000259" key="1">
    <source>
        <dbReference type="Pfam" id="PF24964"/>
    </source>
</evidence>
<dbReference type="Proteomes" id="UP000187203">
    <property type="component" value="Unassembled WGS sequence"/>
</dbReference>
<organism evidence="2 3">
    <name type="scientific">Corchorus olitorius</name>
    <dbReference type="NCBI Taxonomy" id="93759"/>
    <lineage>
        <taxon>Eukaryota</taxon>
        <taxon>Viridiplantae</taxon>
        <taxon>Streptophyta</taxon>
        <taxon>Embryophyta</taxon>
        <taxon>Tracheophyta</taxon>
        <taxon>Spermatophyta</taxon>
        <taxon>Magnoliopsida</taxon>
        <taxon>eudicotyledons</taxon>
        <taxon>Gunneridae</taxon>
        <taxon>Pentapetalae</taxon>
        <taxon>rosids</taxon>
        <taxon>malvids</taxon>
        <taxon>Malvales</taxon>
        <taxon>Malvaceae</taxon>
        <taxon>Grewioideae</taxon>
        <taxon>Apeibeae</taxon>
        <taxon>Corchorus</taxon>
    </lineage>
</organism>
<protein>
    <recommendedName>
        <fullName evidence="1">DUF7769 domain-containing protein</fullName>
    </recommendedName>
</protein>
<accession>A0A1R3GHT9</accession>
<dbReference type="InterPro" id="IPR056671">
    <property type="entry name" value="DUF7769"/>
</dbReference>
<dbReference type="Gene3D" id="3.30.420.10">
    <property type="entry name" value="Ribonuclease H-like superfamily/Ribonuclease H"/>
    <property type="match status" value="1"/>
</dbReference>